<dbReference type="PROSITE" id="PS50885">
    <property type="entry name" value="HAMP"/>
    <property type="match status" value="1"/>
</dbReference>
<comment type="catalytic activity">
    <reaction evidence="1">
        <text>ATP + protein L-histidine = ADP + protein N-phospho-L-histidine.</text>
        <dbReference type="EC" id="2.7.13.3"/>
    </reaction>
</comment>
<feature type="domain" description="Histidine kinase" evidence="15">
    <location>
        <begin position="1036"/>
        <end position="1247"/>
    </location>
</feature>
<accession>A0ABS3JI76</accession>
<dbReference type="EMBL" id="JAFMYW010000002">
    <property type="protein sequence ID" value="MBO0949108.1"/>
    <property type="molecule type" value="Genomic_DNA"/>
</dbReference>
<dbReference type="PANTHER" id="PTHR45528">
    <property type="entry name" value="SENSOR HISTIDINE KINASE CPXA"/>
    <property type="match status" value="1"/>
</dbReference>
<keyword evidence="6" id="KW-0808">Transferase</keyword>
<dbReference type="SMART" id="SM00388">
    <property type="entry name" value="HisKA"/>
    <property type="match status" value="1"/>
</dbReference>
<feature type="transmembrane region" description="Helical" evidence="14">
    <location>
        <begin position="209"/>
        <end position="227"/>
    </location>
</feature>
<evidence type="ECO:0000256" key="1">
    <source>
        <dbReference type="ARBA" id="ARBA00000085"/>
    </source>
</evidence>
<keyword evidence="5" id="KW-0597">Phosphoprotein</keyword>
<evidence type="ECO:0000256" key="6">
    <source>
        <dbReference type="ARBA" id="ARBA00022679"/>
    </source>
</evidence>
<comment type="caution">
    <text evidence="17">The sequence shown here is derived from an EMBL/GenBank/DDBJ whole genome shotgun (WGS) entry which is preliminary data.</text>
</comment>
<comment type="subcellular location">
    <subcellularLocation>
        <location evidence="2">Cell membrane</location>
        <topology evidence="2">Multi-pass membrane protein</topology>
    </subcellularLocation>
</comment>
<dbReference type="CDD" id="cd00082">
    <property type="entry name" value="HisKA"/>
    <property type="match status" value="1"/>
</dbReference>
<dbReference type="Pfam" id="PF00672">
    <property type="entry name" value="HAMP"/>
    <property type="match status" value="1"/>
</dbReference>
<keyword evidence="7 14" id="KW-0812">Transmembrane</keyword>
<evidence type="ECO:0000313" key="17">
    <source>
        <dbReference type="EMBL" id="MBO0949108.1"/>
    </source>
</evidence>
<dbReference type="SUPFAM" id="SSF158472">
    <property type="entry name" value="HAMP domain-like"/>
    <property type="match status" value="1"/>
</dbReference>
<dbReference type="InterPro" id="IPR003594">
    <property type="entry name" value="HATPase_dom"/>
</dbReference>
<evidence type="ECO:0000256" key="10">
    <source>
        <dbReference type="ARBA" id="ARBA00022840"/>
    </source>
</evidence>
<dbReference type="Gene3D" id="1.10.287.130">
    <property type="match status" value="1"/>
</dbReference>
<dbReference type="Pfam" id="PF02518">
    <property type="entry name" value="HATPase_c"/>
    <property type="match status" value="1"/>
</dbReference>
<dbReference type="CDD" id="cd00075">
    <property type="entry name" value="HATPase"/>
    <property type="match status" value="1"/>
</dbReference>
<feature type="transmembrane region" description="Helical" evidence="14">
    <location>
        <begin position="282"/>
        <end position="304"/>
    </location>
</feature>
<keyword evidence="8" id="KW-0547">Nucleotide-binding</keyword>
<feature type="transmembrane region" description="Helical" evidence="14">
    <location>
        <begin position="732"/>
        <end position="756"/>
    </location>
</feature>
<dbReference type="Gene3D" id="3.30.565.10">
    <property type="entry name" value="Histidine kinase-like ATPase, C-terminal domain"/>
    <property type="match status" value="1"/>
</dbReference>
<feature type="transmembrane region" description="Helical" evidence="14">
    <location>
        <begin position="239"/>
        <end position="262"/>
    </location>
</feature>
<feature type="transmembrane region" description="Helical" evidence="14">
    <location>
        <begin position="373"/>
        <end position="395"/>
    </location>
</feature>
<dbReference type="SMART" id="SM00304">
    <property type="entry name" value="HAMP"/>
    <property type="match status" value="1"/>
</dbReference>
<dbReference type="PROSITE" id="PS51257">
    <property type="entry name" value="PROKAR_LIPOPROTEIN"/>
    <property type="match status" value="1"/>
</dbReference>
<evidence type="ECO:0000259" key="16">
    <source>
        <dbReference type="PROSITE" id="PS50885"/>
    </source>
</evidence>
<dbReference type="PANTHER" id="PTHR45528:SF1">
    <property type="entry name" value="SENSOR HISTIDINE KINASE CPXA"/>
    <property type="match status" value="1"/>
</dbReference>
<feature type="transmembrane region" description="Helical" evidence="14">
    <location>
        <begin position="459"/>
        <end position="477"/>
    </location>
</feature>
<keyword evidence="12" id="KW-0902">Two-component regulatory system</keyword>
<feature type="transmembrane region" description="Helical" evidence="14">
    <location>
        <begin position="316"/>
        <end position="339"/>
    </location>
</feature>
<gene>
    <name evidence="17" type="ORF">J2I46_10975</name>
</gene>
<dbReference type="Gene3D" id="6.10.340.10">
    <property type="match status" value="1"/>
</dbReference>
<evidence type="ECO:0000256" key="14">
    <source>
        <dbReference type="SAM" id="Phobius"/>
    </source>
</evidence>
<evidence type="ECO:0000256" key="13">
    <source>
        <dbReference type="ARBA" id="ARBA00023136"/>
    </source>
</evidence>
<evidence type="ECO:0000256" key="8">
    <source>
        <dbReference type="ARBA" id="ARBA00022741"/>
    </source>
</evidence>
<dbReference type="SUPFAM" id="SSF55874">
    <property type="entry name" value="ATPase domain of HSP90 chaperone/DNA topoisomerase II/histidine kinase"/>
    <property type="match status" value="1"/>
</dbReference>
<evidence type="ECO:0000256" key="12">
    <source>
        <dbReference type="ARBA" id="ARBA00023012"/>
    </source>
</evidence>
<keyword evidence="10" id="KW-0067">ATP-binding</keyword>
<evidence type="ECO:0000313" key="18">
    <source>
        <dbReference type="Proteomes" id="UP000664628"/>
    </source>
</evidence>
<feature type="transmembrane region" description="Helical" evidence="14">
    <location>
        <begin position="777"/>
        <end position="799"/>
    </location>
</feature>
<feature type="domain" description="HAMP" evidence="16">
    <location>
        <begin position="967"/>
        <end position="1019"/>
    </location>
</feature>
<keyword evidence="4" id="KW-1003">Cell membrane</keyword>
<evidence type="ECO:0000256" key="7">
    <source>
        <dbReference type="ARBA" id="ARBA00022692"/>
    </source>
</evidence>
<evidence type="ECO:0000256" key="3">
    <source>
        <dbReference type="ARBA" id="ARBA00012438"/>
    </source>
</evidence>
<keyword evidence="13 14" id="KW-0472">Membrane</keyword>
<evidence type="ECO:0000256" key="9">
    <source>
        <dbReference type="ARBA" id="ARBA00022777"/>
    </source>
</evidence>
<feature type="transmembrane region" description="Helical" evidence="14">
    <location>
        <begin position="402"/>
        <end position="423"/>
    </location>
</feature>
<dbReference type="PROSITE" id="PS50109">
    <property type="entry name" value="HIS_KIN"/>
    <property type="match status" value="1"/>
</dbReference>
<dbReference type="InterPro" id="IPR036890">
    <property type="entry name" value="HATPase_C_sf"/>
</dbReference>
<dbReference type="InterPro" id="IPR004358">
    <property type="entry name" value="Sig_transdc_His_kin-like_C"/>
</dbReference>
<dbReference type="SUPFAM" id="SSF47384">
    <property type="entry name" value="Homodimeric domain of signal transducing histidine kinase"/>
    <property type="match status" value="1"/>
</dbReference>
<evidence type="ECO:0000256" key="4">
    <source>
        <dbReference type="ARBA" id="ARBA00022475"/>
    </source>
</evidence>
<protein>
    <recommendedName>
        <fullName evidence="3">histidine kinase</fullName>
        <ecNumber evidence="3">2.7.13.3</ecNumber>
    </recommendedName>
</protein>
<organism evidence="17 18">
    <name type="scientific">Fibrella forsythiae</name>
    <dbReference type="NCBI Taxonomy" id="2817061"/>
    <lineage>
        <taxon>Bacteria</taxon>
        <taxon>Pseudomonadati</taxon>
        <taxon>Bacteroidota</taxon>
        <taxon>Cytophagia</taxon>
        <taxon>Cytophagales</taxon>
        <taxon>Spirosomataceae</taxon>
        <taxon>Fibrella</taxon>
    </lineage>
</organism>
<evidence type="ECO:0000259" key="15">
    <source>
        <dbReference type="PROSITE" id="PS50109"/>
    </source>
</evidence>
<sequence>MVFIERHIFLLLAIVACFASALCYTFLERNAPGATDEQYVTSIQERIKTETKQCDDELTQLTASLKNTPNYTFTALSQRTHYPYYIFKNKRLLYWSDNRFIPDYALVAPIRYPKLIDFDQGRFIVNHKQTSHQGDTLDVFSLIMVYRQYTTTNPFLQSGYNPALFSLDPLALTTRKGAAYQNIYDSTPVFLFSVVPPKVDPFRNRTTPVNTVILATLAVLFFGLYVIRRLRWASQVRQYELGFLWLAGYLLLLRGVMLYLGVPYLFIENDLFNAKYYASSELAPSLGDLMLNSVALLIVAFYIVNNFYRSRTYNRLIHLPAWAWAIGSVMLVMLSYSVYFACFSQLNALYEKSQYTLDLALSIEFSPLKVASLLFFITLSIIYFLVQHILVSLFIRFNQRLLVGLGLFLVGTLLSFGVYYFFLGDQFEPLYLLNSGYFLALYISRFPRFLYTFQYKTSLYFFLGSFICASTAASVVYRQQILEDLRTKQVLGKTLLAENDEYGELLLRKAQISINNDPEIRRVFRNDTLLVRRERIQERIKGLHLDKYFDKYDTEVSSFDVGGTPLDASENPASLSGYVQQYQQKKYKTKYADLYFVNEVGNQFIKEYIDFIDIHDADSAVVGYVVLDLKLRKKAPGSDYFQFLTNDKLVQSPKMQHYSHAVYERLPGSKGFQRPHITGTYNYERRMPASILNSPVLYDKGIAHEGFVHLGIRGSSGRTLVVSSPKYPYGSVFANFSFLFLILVLSVIVVIILYSVQYGFSRFSINYSTRIQVLLNLAFFLPLLLVVVIILGVISSNYISNQEASYISNTKNIAANFQAYLDEHVKGIRSKEAMEQELETIARDANIDINLFDTTGYLYSTTRKLMYESGHLSPYINPQAFMHIAEDKENQVLLNESLGTKQFSTAYAGIKSFDGKFYGRLMGILSVPYFDARPELDRQLLEVISSALSVFTSLFLLFLILSYFASSSITKPLRIMTQKIRRTSLDRLNQTIEWQSDDEIGALVKEYNRMLTKLEESKFSLAQSEKQSAWREMAKQVAHEIKNPLTPMKLTLQQLQRTLPGTNPVTDRAVSRTLDSLLDQIDNISDIATSFSDFANMPMPQNELVELTSVVHKAVDLYADDKRVSIRRQIEAGPVWIMGDRQLLMRIMTNLIINGIQSVPPDQRPIIDIRLFTTDDNANVEIHDNGLGIPESIRSKVFLPNFSTKEGGTGIGLAISKRGIEHAGGSIWFETDVNVGTSFFIAMPLAGPARSGSN</sequence>
<evidence type="ECO:0000256" key="2">
    <source>
        <dbReference type="ARBA" id="ARBA00004651"/>
    </source>
</evidence>
<dbReference type="PRINTS" id="PR00344">
    <property type="entry name" value="BCTRLSENSOR"/>
</dbReference>
<dbReference type="CDD" id="cd06225">
    <property type="entry name" value="HAMP"/>
    <property type="match status" value="1"/>
</dbReference>
<name>A0ABS3JI76_9BACT</name>
<dbReference type="Proteomes" id="UP000664628">
    <property type="component" value="Unassembled WGS sequence"/>
</dbReference>
<evidence type="ECO:0000256" key="11">
    <source>
        <dbReference type="ARBA" id="ARBA00022989"/>
    </source>
</evidence>
<keyword evidence="18" id="KW-1185">Reference proteome</keyword>
<evidence type="ECO:0000256" key="5">
    <source>
        <dbReference type="ARBA" id="ARBA00022553"/>
    </source>
</evidence>
<feature type="transmembrane region" description="Helical" evidence="14">
    <location>
        <begin position="943"/>
        <end position="966"/>
    </location>
</feature>
<dbReference type="InterPro" id="IPR036097">
    <property type="entry name" value="HisK_dim/P_sf"/>
</dbReference>
<keyword evidence="9" id="KW-0418">Kinase</keyword>
<keyword evidence="11 14" id="KW-1133">Transmembrane helix</keyword>
<dbReference type="InterPro" id="IPR005467">
    <property type="entry name" value="His_kinase_dom"/>
</dbReference>
<reference evidence="17 18" key="1">
    <citation type="submission" date="2021-03" db="EMBL/GenBank/DDBJ databases">
        <title>Fibrella sp. HMF5405 genome sequencing and assembly.</title>
        <authorList>
            <person name="Kang H."/>
            <person name="Kim H."/>
            <person name="Bae S."/>
            <person name="Joh K."/>
        </authorList>
    </citation>
    <scope>NUCLEOTIDE SEQUENCE [LARGE SCALE GENOMIC DNA]</scope>
    <source>
        <strain evidence="17 18">HMF5405</strain>
    </source>
</reference>
<dbReference type="InterPro" id="IPR050398">
    <property type="entry name" value="HssS/ArlS-like"/>
</dbReference>
<dbReference type="Pfam" id="PF00512">
    <property type="entry name" value="HisKA"/>
    <property type="match status" value="1"/>
</dbReference>
<dbReference type="EC" id="2.7.13.3" evidence="3"/>
<dbReference type="SMART" id="SM00387">
    <property type="entry name" value="HATPase_c"/>
    <property type="match status" value="1"/>
</dbReference>
<proteinExistence type="predicted"/>
<dbReference type="InterPro" id="IPR003661">
    <property type="entry name" value="HisK_dim/P_dom"/>
</dbReference>
<dbReference type="InterPro" id="IPR003660">
    <property type="entry name" value="HAMP_dom"/>
</dbReference>